<dbReference type="EMBL" id="JAGRRH010000013">
    <property type="protein sequence ID" value="KAG7359542.1"/>
    <property type="molecule type" value="Genomic_DNA"/>
</dbReference>
<dbReference type="EMBL" id="JAGRRH010000016">
    <property type="protein sequence ID" value="KAG7353371.1"/>
    <property type="molecule type" value="Genomic_DNA"/>
</dbReference>
<comment type="caution">
    <text evidence="2">The sequence shown here is derived from an EMBL/GenBank/DDBJ whole genome shotgun (WGS) entry which is preliminary data.</text>
</comment>
<organism evidence="2 3">
    <name type="scientific">Nitzschia inconspicua</name>
    <dbReference type="NCBI Taxonomy" id="303405"/>
    <lineage>
        <taxon>Eukaryota</taxon>
        <taxon>Sar</taxon>
        <taxon>Stramenopiles</taxon>
        <taxon>Ochrophyta</taxon>
        <taxon>Bacillariophyta</taxon>
        <taxon>Bacillariophyceae</taxon>
        <taxon>Bacillariophycidae</taxon>
        <taxon>Bacillariales</taxon>
        <taxon>Bacillariaceae</taxon>
        <taxon>Nitzschia</taxon>
    </lineage>
</organism>
<reference evidence="2" key="1">
    <citation type="journal article" date="2021" name="Sci. Rep.">
        <title>Diploid genomic architecture of Nitzschia inconspicua, an elite biomass production diatom.</title>
        <authorList>
            <person name="Oliver A."/>
            <person name="Podell S."/>
            <person name="Pinowska A."/>
            <person name="Traller J.C."/>
            <person name="Smith S.R."/>
            <person name="McClure R."/>
            <person name="Beliaev A."/>
            <person name="Bohutskyi P."/>
            <person name="Hill E.A."/>
            <person name="Rabines A."/>
            <person name="Zheng H."/>
            <person name="Allen L.Z."/>
            <person name="Kuo A."/>
            <person name="Grigoriev I.V."/>
            <person name="Allen A.E."/>
            <person name="Hazlebeck D."/>
            <person name="Allen E.E."/>
        </authorList>
    </citation>
    <scope>NUCLEOTIDE SEQUENCE</scope>
    <source>
        <strain evidence="2">Hildebrandi</strain>
    </source>
</reference>
<evidence type="ECO:0000313" key="3">
    <source>
        <dbReference type="Proteomes" id="UP000693970"/>
    </source>
</evidence>
<gene>
    <name evidence="1" type="ORF">IV203_002726</name>
    <name evidence="2" type="ORF">IV203_034640</name>
</gene>
<proteinExistence type="predicted"/>
<dbReference type="AlphaFoldDB" id="A0A9K3LC91"/>
<reference evidence="2" key="2">
    <citation type="submission" date="2021-04" db="EMBL/GenBank/DDBJ databases">
        <authorList>
            <person name="Podell S."/>
        </authorList>
    </citation>
    <scope>NUCLEOTIDE SEQUENCE</scope>
    <source>
        <strain evidence="2">Hildebrandi</strain>
    </source>
</reference>
<accession>A0A9K3LC91</accession>
<dbReference type="OrthoDB" id="44654at2759"/>
<keyword evidence="3" id="KW-1185">Reference proteome</keyword>
<protein>
    <submittedName>
        <fullName evidence="2">Uncharacterized protein</fullName>
    </submittedName>
</protein>
<evidence type="ECO:0000313" key="2">
    <source>
        <dbReference type="EMBL" id="KAG7359542.1"/>
    </source>
</evidence>
<dbReference type="Proteomes" id="UP000693970">
    <property type="component" value="Unassembled WGS sequence"/>
</dbReference>
<evidence type="ECO:0000313" key="1">
    <source>
        <dbReference type="EMBL" id="KAG7353371.1"/>
    </source>
</evidence>
<sequence>MEPEVIFTLLAGKDMQSQLTLLTMQMSAKAGLKQFGQAGADAIMKELEQLLYRKVMQGKRANTLTREQKKAALHYLMFLKQKRCGKIKARGCADGRKQ</sequence>
<name>A0A9K3LC91_9STRA</name>